<keyword evidence="2" id="KW-1185">Reference proteome</keyword>
<dbReference type="RefSeq" id="WP_268921895.1">
    <property type="nucleotide sequence ID" value="NZ_JAPTGC010000001.1"/>
</dbReference>
<dbReference type="Pfam" id="PF00300">
    <property type="entry name" value="His_Phos_1"/>
    <property type="match status" value="1"/>
</dbReference>
<organism evidence="1 2">
    <name type="scientific">Methanocorpusculum vombati</name>
    <dbReference type="NCBI Taxonomy" id="3002864"/>
    <lineage>
        <taxon>Archaea</taxon>
        <taxon>Methanobacteriati</taxon>
        <taxon>Methanobacteriota</taxon>
        <taxon>Stenosarchaea group</taxon>
        <taxon>Methanomicrobia</taxon>
        <taxon>Methanomicrobiales</taxon>
        <taxon>Methanocorpusculaceae</taxon>
        <taxon>Methanocorpusculum</taxon>
    </lineage>
</organism>
<sequence length="395" mass="43805">MDFDDLIISPDATHHLYCGSPIYERRFDCVGPFCFPGLAAVRDGEGAYHINFLGEPAYNERYAWTGDFSEGVAPVQNRDGRYLFIDEAGKPIAFETYLYATGFSEGSAVVYHETLGATHITTAGELLYGDWYYDARPFSGGRAYVRDERGWLFISPDGSILERTGEPAEPFPLCGTVRYIPPENPIPAVLRDTAWDAAAVLMRHGEREPFIKGQPGSTKVLTARGKRQSRAFGAALPKVPLRTYASPMVRCVQTGDEILAGAGVSGETKKSLMLGTPSAYVADDDIVREFYVVNPVKIMSLRYVAGETLPGHYPVTEGTRRMFDFVSGTLAEGEISVCVTHDAWIVPFVSILTGYDFTDDWPGFLDGCILLRRGGAYYLWWRGEEHLLDLSPLRE</sequence>
<dbReference type="SUPFAM" id="SSF53254">
    <property type="entry name" value="Phosphoglycerate mutase-like"/>
    <property type="match status" value="1"/>
</dbReference>
<dbReference type="SMART" id="SM00855">
    <property type="entry name" value="PGAM"/>
    <property type="match status" value="1"/>
</dbReference>
<dbReference type="Proteomes" id="UP001141336">
    <property type="component" value="Unassembled WGS sequence"/>
</dbReference>
<evidence type="ECO:0000313" key="2">
    <source>
        <dbReference type="Proteomes" id="UP001141336"/>
    </source>
</evidence>
<proteinExistence type="predicted"/>
<dbReference type="Gene3D" id="3.40.50.1240">
    <property type="entry name" value="Phosphoglycerate mutase-like"/>
    <property type="match status" value="1"/>
</dbReference>
<dbReference type="EMBL" id="JAPTGC010000001">
    <property type="protein sequence ID" value="MCZ0861715.1"/>
    <property type="molecule type" value="Genomic_DNA"/>
</dbReference>
<gene>
    <name evidence="1" type="ORF">O0S09_00405</name>
</gene>
<evidence type="ECO:0000313" key="1">
    <source>
        <dbReference type="EMBL" id="MCZ0861715.1"/>
    </source>
</evidence>
<comment type="caution">
    <text evidence="1">The sequence shown here is derived from an EMBL/GenBank/DDBJ whole genome shotgun (WGS) entry which is preliminary data.</text>
</comment>
<dbReference type="InterPro" id="IPR013078">
    <property type="entry name" value="His_Pase_superF_clade-1"/>
</dbReference>
<accession>A0ABT4IJ04</accession>
<dbReference type="CDD" id="cd07040">
    <property type="entry name" value="HP"/>
    <property type="match status" value="1"/>
</dbReference>
<dbReference type="InterPro" id="IPR029033">
    <property type="entry name" value="His_PPase_superfam"/>
</dbReference>
<reference evidence="1" key="1">
    <citation type="submission" date="2022-12" db="EMBL/GenBank/DDBJ databases">
        <title>Isolation and characterisation of novel Methanocorpusculum spp. from native Australian herbivores indicates the genus is ancestrally host-associated.</title>
        <authorList>
            <person name="Volmer J.G."/>
            <person name="Soo R.M."/>
            <person name="Evans P.N."/>
            <person name="Hoedt E.C."/>
            <person name="Astorga Alsina A.L."/>
            <person name="Woodcroft B.J."/>
            <person name="Tyson G.W."/>
            <person name="Hugenholtz P."/>
            <person name="Morrison M."/>
        </authorList>
    </citation>
    <scope>NUCLEOTIDE SEQUENCE</scope>
    <source>
        <strain evidence="1">CW153</strain>
    </source>
</reference>
<protein>
    <submittedName>
        <fullName evidence="1">Histidine phosphatase family protein</fullName>
    </submittedName>
</protein>
<name>A0ABT4IJ04_9EURY</name>